<dbReference type="OrthoDB" id="2739686at2759"/>
<gene>
    <name evidence="1" type="ORF">GSI_11766</name>
</gene>
<keyword evidence="2" id="KW-1185">Reference proteome</keyword>
<dbReference type="InterPro" id="IPR036278">
    <property type="entry name" value="Sialidase_sf"/>
</dbReference>
<protein>
    <recommendedName>
        <fullName evidence="3">Sialidase domain-containing protein</fullName>
    </recommendedName>
</protein>
<accession>A0A2G8RWX6</accession>
<dbReference type="Gene3D" id="2.120.10.10">
    <property type="match status" value="1"/>
</dbReference>
<dbReference type="PANTHER" id="PTHR38792">
    <property type="entry name" value="BNR/ASP-BOX REPEAT DOMAIN PROTEIN (AFU_ORTHOLOGUE AFUA_7G06430)-RELATED"/>
    <property type="match status" value="1"/>
</dbReference>
<dbReference type="Gene3D" id="3.60.130.30">
    <property type="match status" value="1"/>
</dbReference>
<dbReference type="AlphaFoldDB" id="A0A2G8RWX6"/>
<evidence type="ECO:0008006" key="3">
    <source>
        <dbReference type="Google" id="ProtNLM"/>
    </source>
</evidence>
<dbReference type="PANTHER" id="PTHR38792:SF3">
    <property type="entry name" value="BNR_ASP-BOX REPEAT DOMAIN PROTEIN (AFU_ORTHOLOGUE AFUA_7G06430)-RELATED"/>
    <property type="match status" value="1"/>
</dbReference>
<comment type="caution">
    <text evidence="1">The sequence shown here is derived from an EMBL/GenBank/DDBJ whole genome shotgun (WGS) entry which is preliminary data.</text>
</comment>
<proteinExistence type="predicted"/>
<evidence type="ECO:0000313" key="2">
    <source>
        <dbReference type="Proteomes" id="UP000230002"/>
    </source>
</evidence>
<organism evidence="1 2">
    <name type="scientific">Ganoderma sinense ZZ0214-1</name>
    <dbReference type="NCBI Taxonomy" id="1077348"/>
    <lineage>
        <taxon>Eukaryota</taxon>
        <taxon>Fungi</taxon>
        <taxon>Dikarya</taxon>
        <taxon>Basidiomycota</taxon>
        <taxon>Agaricomycotina</taxon>
        <taxon>Agaricomycetes</taxon>
        <taxon>Polyporales</taxon>
        <taxon>Polyporaceae</taxon>
        <taxon>Ganoderma</taxon>
    </lineage>
</organism>
<sequence length="366" mass="39902">MANVAIQRLIGWAKNIFMLNFPILAARVIACQAKLEAMGYPPHIAQPQYGLWYNFCINGPRGEVKGVSTQPHADAKNLAIMMCVVFVYGKFNSKEKAWLVLWEAELIIEVPVGVLIYYPSALFTHFNVDMTDLKIVTTHDGAVPTQKTASALHGPRVTALTNWSVLASYTAISGSTKTLTVVCSTDGGSTFSAWGSIACGTGNFNHTFLQQLPKGHVVMAFRKHDHASDRSPTYYHITACMSTEGRKTWAFLSQVTECAATARNNRLWDILMNTLTDNGPTWPTTMTTVARGTMTGRDGMPGCTNILDGAAKPMCVFEKTEGHSDGIIAVKSVVTPDDGQTELFCSIMPALNRSPRHALAVLAVLR</sequence>
<name>A0A2G8RWX6_9APHY</name>
<reference evidence="1 2" key="1">
    <citation type="journal article" date="2015" name="Sci. Rep.">
        <title>Chromosome-level genome map provides insights into diverse defense mechanisms in the medicinal fungus Ganoderma sinense.</title>
        <authorList>
            <person name="Zhu Y."/>
            <person name="Xu J."/>
            <person name="Sun C."/>
            <person name="Zhou S."/>
            <person name="Xu H."/>
            <person name="Nelson D.R."/>
            <person name="Qian J."/>
            <person name="Song J."/>
            <person name="Luo H."/>
            <person name="Xiang L."/>
            <person name="Li Y."/>
            <person name="Xu Z."/>
            <person name="Ji A."/>
            <person name="Wang L."/>
            <person name="Lu S."/>
            <person name="Hayward A."/>
            <person name="Sun W."/>
            <person name="Li X."/>
            <person name="Schwartz D.C."/>
            <person name="Wang Y."/>
            <person name="Chen S."/>
        </authorList>
    </citation>
    <scope>NUCLEOTIDE SEQUENCE [LARGE SCALE GENOMIC DNA]</scope>
    <source>
        <strain evidence="1 2">ZZ0214-1</strain>
    </source>
</reference>
<dbReference type="SUPFAM" id="SSF50939">
    <property type="entry name" value="Sialidases"/>
    <property type="match status" value="1"/>
</dbReference>
<dbReference type="STRING" id="1077348.A0A2G8RWX6"/>
<dbReference type="CDD" id="cd15482">
    <property type="entry name" value="Sialidase_non-viral"/>
    <property type="match status" value="1"/>
</dbReference>
<evidence type="ECO:0000313" key="1">
    <source>
        <dbReference type="EMBL" id="PIL26012.1"/>
    </source>
</evidence>
<dbReference type="EMBL" id="AYKW01000045">
    <property type="protein sequence ID" value="PIL26012.1"/>
    <property type="molecule type" value="Genomic_DNA"/>
</dbReference>
<dbReference type="Proteomes" id="UP000230002">
    <property type="component" value="Unassembled WGS sequence"/>
</dbReference>